<dbReference type="RefSeq" id="WP_238193406.1">
    <property type="nucleotide sequence ID" value="NZ_BPQJ01000059.1"/>
</dbReference>
<keyword evidence="2" id="KW-1185">Reference proteome</keyword>
<reference evidence="1" key="1">
    <citation type="journal article" date="2016" name="Front. Microbiol.">
        <title>Genome Sequence of the Piezophilic, Mesophilic Sulfate-Reducing Bacterium Desulfovibrio indicus J2T.</title>
        <authorList>
            <person name="Cao J."/>
            <person name="Maignien L."/>
            <person name="Shao Z."/>
            <person name="Alain K."/>
            <person name="Jebbar M."/>
        </authorList>
    </citation>
    <scope>NUCLEOTIDE SEQUENCE</scope>
    <source>
        <strain evidence="1">JCM 32048</strain>
    </source>
</reference>
<dbReference type="AlphaFoldDB" id="A0AA37HHW8"/>
<accession>A0AA37HHW8</accession>
<sequence>MVGCRHFGARRYVAHADRIIEVWNEADLLDEAECTRLINLGIKDGESGRHGRDSAAPVLVEPRSQTVCREALRAHLGLPEFGGYVDESRKT</sequence>
<organism evidence="1 2">
    <name type="scientific">Methylobacterium frigidaeris</name>
    <dbReference type="NCBI Taxonomy" id="2038277"/>
    <lineage>
        <taxon>Bacteria</taxon>
        <taxon>Pseudomonadati</taxon>
        <taxon>Pseudomonadota</taxon>
        <taxon>Alphaproteobacteria</taxon>
        <taxon>Hyphomicrobiales</taxon>
        <taxon>Methylobacteriaceae</taxon>
        <taxon>Methylobacterium</taxon>
    </lineage>
</organism>
<dbReference type="EMBL" id="BPQJ01000059">
    <property type="protein sequence ID" value="GJD66275.1"/>
    <property type="molecule type" value="Genomic_DNA"/>
</dbReference>
<name>A0AA37HHW8_9HYPH</name>
<protein>
    <submittedName>
        <fullName evidence="1">Uncharacterized protein</fullName>
    </submittedName>
</protein>
<proteinExistence type="predicted"/>
<comment type="caution">
    <text evidence="1">The sequence shown here is derived from an EMBL/GenBank/DDBJ whole genome shotgun (WGS) entry which is preliminary data.</text>
</comment>
<evidence type="ECO:0000313" key="2">
    <source>
        <dbReference type="Proteomes" id="UP001055286"/>
    </source>
</evidence>
<dbReference type="Proteomes" id="UP001055286">
    <property type="component" value="Unassembled WGS sequence"/>
</dbReference>
<gene>
    <name evidence="1" type="ORF">MPEAHAMD_6472</name>
</gene>
<reference evidence="1" key="2">
    <citation type="submission" date="2021-08" db="EMBL/GenBank/DDBJ databases">
        <authorList>
            <person name="Tani A."/>
            <person name="Ola A."/>
            <person name="Ogura Y."/>
            <person name="Katsura K."/>
            <person name="Hayashi T."/>
        </authorList>
    </citation>
    <scope>NUCLEOTIDE SEQUENCE</scope>
    <source>
        <strain evidence="1">JCM 32048</strain>
    </source>
</reference>
<evidence type="ECO:0000313" key="1">
    <source>
        <dbReference type="EMBL" id="GJD66275.1"/>
    </source>
</evidence>